<dbReference type="EC" id="3.2.2.-" evidence="5"/>
<dbReference type="Proteomes" id="UP000241209">
    <property type="component" value="Unassembled WGS sequence"/>
</dbReference>
<evidence type="ECO:0000313" key="6">
    <source>
        <dbReference type="EMBL" id="PTI31036.1"/>
    </source>
</evidence>
<keyword evidence="4 5" id="KW-0234">DNA repair</keyword>
<dbReference type="InterPro" id="IPR036995">
    <property type="entry name" value="MPG_sf"/>
</dbReference>
<dbReference type="NCBIfam" id="TIGR00567">
    <property type="entry name" value="3mg"/>
    <property type="match status" value="1"/>
</dbReference>
<evidence type="ECO:0000313" key="7">
    <source>
        <dbReference type="Proteomes" id="UP000241209"/>
    </source>
</evidence>
<sequence>MDFINRPTEETAADLLGVKLIHETKDITYTGYIVETEAYIGKHDQAAHSYNGKNTKSVQSLYCEGGTIYAHSMHKQLLINFVTQVEGEPQGVLIRAVEPEDGIEQMAINRNGRTGIELTNGPGKFTQAMNISKSLDGTKLNAGCLKIDTINRKFPKDIDLSARIGVPNKGEWTEKPLRFTVAGHPYISKARKRDSIPCEETWK</sequence>
<gene>
    <name evidence="6" type="ORF">BU072_00095</name>
</gene>
<dbReference type="SUPFAM" id="SSF50486">
    <property type="entry name" value="FMT C-terminal domain-like"/>
    <property type="match status" value="1"/>
</dbReference>
<dbReference type="GO" id="GO:0006284">
    <property type="term" value="P:base-excision repair"/>
    <property type="evidence" value="ECO:0007669"/>
    <property type="project" value="InterPro"/>
</dbReference>
<dbReference type="PANTHER" id="PTHR10429">
    <property type="entry name" value="DNA-3-METHYLADENINE GLYCOSYLASE"/>
    <property type="match status" value="1"/>
</dbReference>
<comment type="similarity">
    <text evidence="1 5">Belongs to the DNA glycosylase MPG family.</text>
</comment>
<organism evidence="6 7">
    <name type="scientific">Mammaliicoccus vitulinus</name>
    <dbReference type="NCBI Taxonomy" id="71237"/>
    <lineage>
        <taxon>Bacteria</taxon>
        <taxon>Bacillati</taxon>
        <taxon>Bacillota</taxon>
        <taxon>Bacilli</taxon>
        <taxon>Bacillales</taxon>
        <taxon>Staphylococcaceae</taxon>
        <taxon>Mammaliicoccus</taxon>
    </lineage>
</organism>
<dbReference type="STRING" id="1167632.GCA_000286335_01922"/>
<dbReference type="FunFam" id="3.10.300.10:FF:000001">
    <property type="entry name" value="Putative 3-methyladenine DNA glycosylase"/>
    <property type="match status" value="1"/>
</dbReference>
<evidence type="ECO:0000256" key="1">
    <source>
        <dbReference type="ARBA" id="ARBA00009232"/>
    </source>
</evidence>
<dbReference type="Gene3D" id="3.10.300.10">
    <property type="entry name" value="Methylpurine-DNA glycosylase (MPG)"/>
    <property type="match status" value="1"/>
</dbReference>
<dbReference type="AlphaFoldDB" id="A0A2T4PWX4"/>
<protein>
    <recommendedName>
        <fullName evidence="5">Putative 3-methyladenine DNA glycosylase</fullName>
        <ecNumber evidence="5">3.2.2.-</ecNumber>
    </recommendedName>
</protein>
<evidence type="ECO:0000256" key="4">
    <source>
        <dbReference type="ARBA" id="ARBA00023204"/>
    </source>
</evidence>
<dbReference type="EMBL" id="PZFK01000001">
    <property type="protein sequence ID" value="PTI31036.1"/>
    <property type="molecule type" value="Genomic_DNA"/>
</dbReference>
<dbReference type="InterPro" id="IPR003180">
    <property type="entry name" value="MPG"/>
</dbReference>
<dbReference type="RefSeq" id="WP_016912601.1">
    <property type="nucleotide sequence ID" value="NZ_CP120130.1"/>
</dbReference>
<keyword evidence="2 5" id="KW-0227">DNA damage</keyword>
<dbReference type="GO" id="GO:0003677">
    <property type="term" value="F:DNA binding"/>
    <property type="evidence" value="ECO:0007669"/>
    <property type="project" value="InterPro"/>
</dbReference>
<reference evidence="6 7" key="1">
    <citation type="journal article" date="2016" name="Front. Microbiol.">
        <title>Comprehensive Phylogenetic Analysis of Bovine Non-aureus Staphylococci Species Based on Whole-Genome Sequencing.</title>
        <authorList>
            <person name="Naushad S."/>
            <person name="Barkema H.W."/>
            <person name="Luby C."/>
            <person name="Condas L.A."/>
            <person name="Nobrega D.B."/>
            <person name="Carson D.A."/>
            <person name="De Buck J."/>
        </authorList>
    </citation>
    <scope>NUCLEOTIDE SEQUENCE [LARGE SCALE GENOMIC DNA]</scope>
    <source>
        <strain evidence="6 7">SNUC 2204</strain>
    </source>
</reference>
<dbReference type="OrthoDB" id="9794313at2"/>
<dbReference type="Pfam" id="PF02245">
    <property type="entry name" value="Pur_DNA_glyco"/>
    <property type="match status" value="1"/>
</dbReference>
<evidence type="ECO:0000256" key="3">
    <source>
        <dbReference type="ARBA" id="ARBA00022801"/>
    </source>
</evidence>
<dbReference type="CDD" id="cd00540">
    <property type="entry name" value="AAG"/>
    <property type="match status" value="1"/>
</dbReference>
<keyword evidence="3 5" id="KW-0378">Hydrolase</keyword>
<dbReference type="GO" id="GO:0003905">
    <property type="term" value="F:alkylbase DNA N-glycosylase activity"/>
    <property type="evidence" value="ECO:0007669"/>
    <property type="project" value="InterPro"/>
</dbReference>
<evidence type="ECO:0000256" key="2">
    <source>
        <dbReference type="ARBA" id="ARBA00022763"/>
    </source>
</evidence>
<dbReference type="PANTHER" id="PTHR10429:SF0">
    <property type="entry name" value="DNA-3-METHYLADENINE GLYCOSYLASE"/>
    <property type="match status" value="1"/>
</dbReference>
<name>A0A2T4PWX4_9STAP</name>
<comment type="caution">
    <text evidence="6">The sequence shown here is derived from an EMBL/GenBank/DDBJ whole genome shotgun (WGS) entry which is preliminary data.</text>
</comment>
<accession>A0A2T4PWX4</accession>
<dbReference type="InterPro" id="IPR011034">
    <property type="entry name" value="Formyl_transferase-like_C_sf"/>
</dbReference>
<dbReference type="HAMAP" id="MF_00527">
    <property type="entry name" value="3MGH"/>
    <property type="match status" value="1"/>
</dbReference>
<evidence type="ECO:0000256" key="5">
    <source>
        <dbReference type="HAMAP-Rule" id="MF_00527"/>
    </source>
</evidence>
<proteinExistence type="inferred from homology"/>